<protein>
    <submittedName>
        <fullName evidence="2">Uncharacterized protein</fullName>
    </submittedName>
</protein>
<dbReference type="Proteomes" id="UP000095283">
    <property type="component" value="Unplaced"/>
</dbReference>
<dbReference type="AlphaFoldDB" id="A0A1I7W636"/>
<evidence type="ECO:0000313" key="2">
    <source>
        <dbReference type="WBParaSite" id="Hba_00071"/>
    </source>
</evidence>
<evidence type="ECO:0000313" key="1">
    <source>
        <dbReference type="Proteomes" id="UP000095283"/>
    </source>
</evidence>
<accession>A0A1I7W636</accession>
<proteinExistence type="predicted"/>
<organism evidence="1 2">
    <name type="scientific">Heterorhabditis bacteriophora</name>
    <name type="common">Entomopathogenic nematode worm</name>
    <dbReference type="NCBI Taxonomy" id="37862"/>
    <lineage>
        <taxon>Eukaryota</taxon>
        <taxon>Metazoa</taxon>
        <taxon>Ecdysozoa</taxon>
        <taxon>Nematoda</taxon>
        <taxon>Chromadorea</taxon>
        <taxon>Rhabditida</taxon>
        <taxon>Rhabditina</taxon>
        <taxon>Rhabditomorpha</taxon>
        <taxon>Strongyloidea</taxon>
        <taxon>Heterorhabditidae</taxon>
        <taxon>Heterorhabditis</taxon>
    </lineage>
</organism>
<keyword evidence="1" id="KW-1185">Reference proteome</keyword>
<sequence length="36" mass="4743">MILKNTKFWFHLFIIFWKRKLNYKIYKYQSIKFLQN</sequence>
<dbReference type="WBParaSite" id="Hba_00071">
    <property type="protein sequence ID" value="Hba_00071"/>
    <property type="gene ID" value="Hba_00071"/>
</dbReference>
<reference evidence="2" key="1">
    <citation type="submission" date="2016-11" db="UniProtKB">
        <authorList>
            <consortium name="WormBaseParasite"/>
        </authorList>
    </citation>
    <scope>IDENTIFICATION</scope>
</reference>
<name>A0A1I7W636_HETBA</name>